<accession>K3W7T7</accession>
<evidence type="ECO:0000313" key="1">
    <source>
        <dbReference type="EnsemblProtists" id="PYU1_T001028"/>
    </source>
</evidence>
<organism evidence="1 2">
    <name type="scientific">Globisporangium ultimum (strain ATCC 200006 / CBS 805.95 / DAOM BR144)</name>
    <name type="common">Pythium ultimum</name>
    <dbReference type="NCBI Taxonomy" id="431595"/>
    <lineage>
        <taxon>Eukaryota</taxon>
        <taxon>Sar</taxon>
        <taxon>Stramenopiles</taxon>
        <taxon>Oomycota</taxon>
        <taxon>Peronosporomycetes</taxon>
        <taxon>Pythiales</taxon>
        <taxon>Pythiaceae</taxon>
        <taxon>Globisporangium</taxon>
    </lineage>
</organism>
<protein>
    <submittedName>
        <fullName evidence="1">Uncharacterized protein</fullName>
    </submittedName>
</protein>
<dbReference type="GO" id="GO:0010008">
    <property type="term" value="C:endosome membrane"/>
    <property type="evidence" value="ECO:0007669"/>
    <property type="project" value="TreeGrafter"/>
</dbReference>
<name>K3W7T7_GLOUD</name>
<reference evidence="1" key="3">
    <citation type="submission" date="2015-02" db="UniProtKB">
        <authorList>
            <consortium name="EnsemblProtists"/>
        </authorList>
    </citation>
    <scope>IDENTIFICATION</scope>
    <source>
        <strain evidence="1">DAOM BR144</strain>
    </source>
</reference>
<dbReference type="EnsemblProtists" id="PYU1_T001028">
    <property type="protein sequence ID" value="PYU1_T001028"/>
    <property type="gene ID" value="PYU1_G001028"/>
</dbReference>
<dbReference type="eggNOG" id="KOG1789">
    <property type="taxonomic scope" value="Eukaryota"/>
</dbReference>
<dbReference type="PANTHER" id="PTHR36983:SF2">
    <property type="entry name" value="DNAJ HOMOLOG SUBFAMILY C MEMBER 13"/>
    <property type="match status" value="1"/>
</dbReference>
<dbReference type="Proteomes" id="UP000019132">
    <property type="component" value="Unassembled WGS sequence"/>
</dbReference>
<keyword evidence="2" id="KW-1185">Reference proteome</keyword>
<reference evidence="2" key="2">
    <citation type="submission" date="2010-04" db="EMBL/GenBank/DDBJ databases">
        <authorList>
            <person name="Buell R."/>
            <person name="Hamilton J."/>
            <person name="Hostetler J."/>
        </authorList>
    </citation>
    <scope>NUCLEOTIDE SEQUENCE [LARGE SCALE GENOMIC DNA]</scope>
    <source>
        <strain evidence="2">DAOM:BR144</strain>
    </source>
</reference>
<dbReference type="HOGENOM" id="CLU_573071_0_0_1"/>
<dbReference type="GO" id="GO:0007032">
    <property type="term" value="P:endosome organization"/>
    <property type="evidence" value="ECO:0007669"/>
    <property type="project" value="InterPro"/>
</dbReference>
<dbReference type="EMBL" id="GL376620">
    <property type="status" value="NOT_ANNOTATED_CDS"/>
    <property type="molecule type" value="Genomic_DNA"/>
</dbReference>
<dbReference type="GO" id="GO:2000641">
    <property type="term" value="P:regulation of early endosome to late endosome transport"/>
    <property type="evidence" value="ECO:0007669"/>
    <property type="project" value="InterPro"/>
</dbReference>
<dbReference type="InterPro" id="IPR044978">
    <property type="entry name" value="GRV2/DNAJC13"/>
</dbReference>
<reference evidence="2" key="1">
    <citation type="journal article" date="2010" name="Genome Biol.">
        <title>Genome sequence of the necrotrophic plant pathogen Pythium ultimum reveals original pathogenicity mechanisms and effector repertoire.</title>
        <authorList>
            <person name="Levesque C.A."/>
            <person name="Brouwer H."/>
            <person name="Cano L."/>
            <person name="Hamilton J.P."/>
            <person name="Holt C."/>
            <person name="Huitema E."/>
            <person name="Raffaele S."/>
            <person name="Robideau G.P."/>
            <person name="Thines M."/>
            <person name="Win J."/>
            <person name="Zerillo M.M."/>
            <person name="Beakes G.W."/>
            <person name="Boore J.L."/>
            <person name="Busam D."/>
            <person name="Dumas B."/>
            <person name="Ferriera S."/>
            <person name="Fuerstenberg S.I."/>
            <person name="Gachon C.M."/>
            <person name="Gaulin E."/>
            <person name="Govers F."/>
            <person name="Grenville-Briggs L."/>
            <person name="Horner N."/>
            <person name="Hostetler J."/>
            <person name="Jiang R.H."/>
            <person name="Johnson J."/>
            <person name="Krajaejun T."/>
            <person name="Lin H."/>
            <person name="Meijer H.J."/>
            <person name="Moore B."/>
            <person name="Morris P."/>
            <person name="Phuntmart V."/>
            <person name="Puiu D."/>
            <person name="Shetty J."/>
            <person name="Stajich J.E."/>
            <person name="Tripathy S."/>
            <person name="Wawra S."/>
            <person name="van West P."/>
            <person name="Whitty B.R."/>
            <person name="Coutinho P.M."/>
            <person name="Henrissat B."/>
            <person name="Martin F."/>
            <person name="Thomas P.D."/>
            <person name="Tyler B.M."/>
            <person name="De Vries R.P."/>
            <person name="Kamoun S."/>
            <person name="Yandell M."/>
            <person name="Tisserat N."/>
            <person name="Buell C.R."/>
        </authorList>
    </citation>
    <scope>NUCLEOTIDE SEQUENCE</scope>
    <source>
        <strain evidence="2">DAOM:BR144</strain>
    </source>
</reference>
<dbReference type="STRING" id="431595.K3W7T7"/>
<sequence length="477" mass="54264">MSPKHARVKAVVDALLTPNLAGLLILSSHHEYLKLFHTDCESYTLVWTEAMRKELFAFVAPRAAVEPSLGVFEDYLDAIRFRFEYLANTFNVGGLYIQTLMESFVIIKESAVPSPVPELGLTEMFFKDLFAFIDNGELKQPTDLGEYLNEDEILPFYGWRIEKEQLQTSFRVTALDCLAVISFVVPSFVVQNIIADVGLIKMILRLLFPPDNEVHQGENTENSILFPAELYEPSRDHCLAILESLSCIDAFGHASSELGICDVLIEIVHFCKPIGPEVLRIIRNLCAHGARVEFVTEILQSGCYLEFIAWLLLVEDIIRDEDYDVAEQLRLPCAEILAEIGKKGAPMSEEARELLTDIFPITLMLQLVESPQTFIEFYETDHENPELVWNTEFRTYLRNHVVAFLNTYYSLPAVAEDEENGEQPQPTPATQKFHVDYFSISPYPVAGNVHLPLFLKNPTFDLRDPLYVFRQLSVGRV</sequence>
<proteinExistence type="predicted"/>
<evidence type="ECO:0000313" key="2">
    <source>
        <dbReference type="Proteomes" id="UP000019132"/>
    </source>
</evidence>
<dbReference type="GO" id="GO:0006898">
    <property type="term" value="P:receptor-mediated endocytosis"/>
    <property type="evidence" value="ECO:0007669"/>
    <property type="project" value="TreeGrafter"/>
</dbReference>
<dbReference type="OMA" id="IELIHIC"/>
<dbReference type="VEuPathDB" id="FungiDB:PYU1_G001028"/>
<dbReference type="InParanoid" id="K3W7T7"/>
<dbReference type="PANTHER" id="PTHR36983">
    <property type="entry name" value="DNAJ HOMOLOG SUBFAMILY C MEMBER 13"/>
    <property type="match status" value="1"/>
</dbReference>
<dbReference type="AlphaFoldDB" id="K3W7T7"/>